<reference evidence="1" key="1">
    <citation type="submission" date="2019-09" db="EMBL/GenBank/DDBJ databases">
        <authorList>
            <person name="Needham M D."/>
        </authorList>
    </citation>
    <scope>NUCLEOTIDE SEQUENCE</scope>
</reference>
<gene>
    <name evidence="1" type="ORF">CPAV1605_1409</name>
</gene>
<evidence type="ECO:0000313" key="1">
    <source>
        <dbReference type="EMBL" id="VVU95656.1"/>
    </source>
</evidence>
<dbReference type="EMBL" id="CABVLZ010000007">
    <property type="protein sequence ID" value="VVU95656.1"/>
    <property type="molecule type" value="Genomic_DNA"/>
</dbReference>
<accession>A0A5E8CKD1</accession>
<sequence>MVSSMGRYKNLLILYRVNRYKEIFKSMTYMEKMQNDAIVSLENMRHWVNIDISDKKKAKKISEEIENDIQILKNNGQVSFDKYAEVRSQLSNLGQFQSWIAETNVSQEWKNTLTVLEAIAEFKK</sequence>
<name>A0A5E8CKD1_9ZZZZ</name>
<organism evidence="1">
    <name type="scientific">seawater metagenome</name>
    <dbReference type="NCBI Taxonomy" id="1561972"/>
    <lineage>
        <taxon>unclassified sequences</taxon>
        <taxon>metagenomes</taxon>
        <taxon>ecological metagenomes</taxon>
    </lineage>
</organism>
<dbReference type="AlphaFoldDB" id="A0A5E8CKD1"/>
<protein>
    <submittedName>
        <fullName evidence="1">Uncharacterized protein</fullName>
    </submittedName>
</protein>
<proteinExistence type="predicted"/>